<dbReference type="PROSITE" id="PS50262">
    <property type="entry name" value="G_PROTEIN_RECEP_F1_2"/>
    <property type="match status" value="1"/>
</dbReference>
<keyword evidence="10" id="KW-1003">Cell membrane</keyword>
<dbReference type="PANTHER" id="PTHR48018">
    <property type="entry name" value="OLFACTORY RECEPTOR"/>
    <property type="match status" value="1"/>
</dbReference>
<comment type="function">
    <text evidence="1">Putative odorant or sperm cell receptor.</text>
</comment>
<evidence type="ECO:0000256" key="7">
    <source>
        <dbReference type="ARBA" id="ARBA00023170"/>
    </source>
</evidence>
<dbReference type="InterPro" id="IPR017452">
    <property type="entry name" value="GPCR_Rhodpsn_7TM"/>
</dbReference>
<evidence type="ECO:0000256" key="10">
    <source>
        <dbReference type="RuleBase" id="RU363047"/>
    </source>
</evidence>
<evidence type="ECO:0000256" key="9">
    <source>
        <dbReference type="RuleBase" id="RU000688"/>
    </source>
</evidence>
<keyword evidence="5 9" id="KW-0297">G-protein coupled receptor</keyword>
<comment type="caution">
    <text evidence="10">Lacks conserved residue(s) required for the propagation of feature annotation.</text>
</comment>
<protein>
    <recommendedName>
        <fullName evidence="10">Olfactory receptor</fullName>
    </recommendedName>
</protein>
<feature type="transmembrane region" description="Helical" evidence="10">
    <location>
        <begin position="100"/>
        <end position="120"/>
    </location>
</feature>
<keyword evidence="10" id="KW-0552">Olfaction</keyword>
<dbReference type="PROSITE" id="PS00237">
    <property type="entry name" value="G_PROTEIN_RECEP_F1_1"/>
    <property type="match status" value="1"/>
</dbReference>
<feature type="transmembrane region" description="Helical" evidence="10">
    <location>
        <begin position="239"/>
        <end position="263"/>
    </location>
</feature>
<feature type="transmembrane region" description="Helical" evidence="10">
    <location>
        <begin position="200"/>
        <end position="227"/>
    </location>
</feature>
<reference evidence="12" key="1">
    <citation type="journal article" date="2022" name="J. Hered.">
        <title>A De Novo Chromosome-Level Genome Assembly of the White-Tailed Deer, Odocoileus Virginianus.</title>
        <authorList>
            <person name="London E.W."/>
            <person name="Roca A.L."/>
            <person name="Novakofski J.E."/>
            <person name="Mateus-Pinilla N.E."/>
        </authorList>
    </citation>
    <scope>NUCLEOTIDE SEQUENCE [LARGE SCALE GENOMIC DNA]</scope>
</reference>
<dbReference type="PRINTS" id="PR00237">
    <property type="entry name" value="GPCRRHODOPSN"/>
</dbReference>
<evidence type="ECO:0000259" key="11">
    <source>
        <dbReference type="PROSITE" id="PS50262"/>
    </source>
</evidence>
<organism evidence="12 13">
    <name type="scientific">Odocoileus virginianus</name>
    <name type="common">White-tailed deer</name>
    <dbReference type="NCBI Taxonomy" id="9874"/>
    <lineage>
        <taxon>Eukaryota</taxon>
        <taxon>Metazoa</taxon>
        <taxon>Chordata</taxon>
        <taxon>Craniata</taxon>
        <taxon>Vertebrata</taxon>
        <taxon>Euteleostomi</taxon>
        <taxon>Mammalia</taxon>
        <taxon>Eutheria</taxon>
        <taxon>Laurasiatheria</taxon>
        <taxon>Artiodactyla</taxon>
        <taxon>Ruminantia</taxon>
        <taxon>Pecora</taxon>
        <taxon>Cervidae</taxon>
        <taxon>Odocoileinae</taxon>
        <taxon>Odocoileus</taxon>
    </lineage>
</organism>
<dbReference type="RefSeq" id="XP_070329826.1">
    <property type="nucleotide sequence ID" value="XM_070473725.1"/>
</dbReference>
<evidence type="ECO:0000256" key="6">
    <source>
        <dbReference type="ARBA" id="ARBA00023136"/>
    </source>
</evidence>
<name>A0ABM4IPS8_ODOVR</name>
<dbReference type="Gene3D" id="1.20.1070.10">
    <property type="entry name" value="Rhodopsin 7-helix transmembrane proteins"/>
    <property type="match status" value="1"/>
</dbReference>
<evidence type="ECO:0000313" key="13">
    <source>
        <dbReference type="RefSeq" id="XP_070329826.1"/>
    </source>
</evidence>
<dbReference type="SUPFAM" id="SSF81321">
    <property type="entry name" value="Family A G protein-coupled receptor-like"/>
    <property type="match status" value="1"/>
</dbReference>
<evidence type="ECO:0000256" key="5">
    <source>
        <dbReference type="ARBA" id="ARBA00023040"/>
    </source>
</evidence>
<evidence type="ECO:0000256" key="2">
    <source>
        <dbReference type="ARBA" id="ARBA00004141"/>
    </source>
</evidence>
<dbReference type="PRINTS" id="PR00245">
    <property type="entry name" value="OLFACTORYR"/>
</dbReference>
<keyword evidence="4 10" id="KW-1133">Transmembrane helix</keyword>
<accession>A0ABM4IPS8</accession>
<evidence type="ECO:0000256" key="3">
    <source>
        <dbReference type="ARBA" id="ARBA00022692"/>
    </source>
</evidence>
<dbReference type="InterPro" id="IPR000276">
    <property type="entry name" value="GPCR_Rhodpsn"/>
</dbReference>
<keyword evidence="10" id="KW-0716">Sensory transduction</keyword>
<evidence type="ECO:0000256" key="4">
    <source>
        <dbReference type="ARBA" id="ARBA00022989"/>
    </source>
</evidence>
<comment type="subcellular location">
    <subcellularLocation>
        <location evidence="10">Cell membrane</location>
        <topology evidence="10">Multi-pass membrane protein</topology>
    </subcellularLocation>
    <subcellularLocation>
        <location evidence="2">Membrane</location>
        <topology evidence="2">Multi-pass membrane protein</topology>
    </subcellularLocation>
</comment>
<keyword evidence="6 10" id="KW-0472">Membrane</keyword>
<proteinExistence type="inferred from homology"/>
<feature type="transmembrane region" description="Helical" evidence="10">
    <location>
        <begin position="29"/>
        <end position="50"/>
    </location>
</feature>
<dbReference type="GeneID" id="110151099"/>
<keyword evidence="3 9" id="KW-0812">Transmembrane</keyword>
<dbReference type="CDD" id="cd15410">
    <property type="entry name" value="7tmA_OR5D-like"/>
    <property type="match status" value="1"/>
</dbReference>
<reference evidence="13" key="2">
    <citation type="submission" date="2025-08" db="UniProtKB">
        <authorList>
            <consortium name="RefSeq"/>
        </authorList>
    </citation>
    <scope>IDENTIFICATION</scope>
    <source>
        <tissue evidence="13">Tongue muscle</tissue>
    </source>
</reference>
<keyword evidence="12" id="KW-1185">Reference proteome</keyword>
<keyword evidence="7 9" id="KW-0675">Receptor</keyword>
<comment type="similarity">
    <text evidence="9">Belongs to the G-protein coupled receptor 1 family.</text>
</comment>
<dbReference type="Proteomes" id="UP001652640">
    <property type="component" value="Chromosome 10"/>
</dbReference>
<evidence type="ECO:0000256" key="1">
    <source>
        <dbReference type="ARBA" id="ARBA00003929"/>
    </source>
</evidence>
<keyword evidence="8 9" id="KW-0807">Transducer</keyword>
<evidence type="ECO:0000313" key="12">
    <source>
        <dbReference type="Proteomes" id="UP001652640"/>
    </source>
</evidence>
<sequence>MWFAEGNQSAGATFTLLGFSGYPDLQVPLFLVFLTVYAVTVVGNLGMIAIIRISPKLHTPMYFFLSHLSFVDFCYSTTVTPKLLENLVVEDRTISFTGCIMQFFSACMFAVAEAFMLAVMAYDRFVAVCKPLLYTVVMSPKLCASLVAGPYTWGVVSSLTLTCSLLALSFCGSNIINNFLCEHSVIVSVSCSDPFISQVLCFAIAIFNEVGSLAIILTTYISIFATIRKMPSAGGRQKAFSTCASHLTAITMFHGTILFLYCVPRSKNSWLMVKVGSVFCTVVSPMLNPLIYSLRNKDVKESVRKLMITQLLCPRSCVPSFWLVPELSIDCFLHSSFKLYCLL</sequence>
<dbReference type="InterPro" id="IPR000725">
    <property type="entry name" value="Olfact_rcpt"/>
</dbReference>
<evidence type="ECO:0000256" key="8">
    <source>
        <dbReference type="ARBA" id="ARBA00023224"/>
    </source>
</evidence>
<feature type="domain" description="G-protein coupled receptors family 1 profile" evidence="11">
    <location>
        <begin position="43"/>
        <end position="292"/>
    </location>
</feature>
<dbReference type="Pfam" id="PF13853">
    <property type="entry name" value="7tm_4"/>
    <property type="match status" value="1"/>
</dbReference>
<gene>
    <name evidence="13" type="primary">LOC110151099</name>
</gene>